<feature type="compositionally biased region" description="Gly residues" evidence="3">
    <location>
        <begin position="22"/>
        <end position="32"/>
    </location>
</feature>
<feature type="compositionally biased region" description="Polar residues" evidence="3">
    <location>
        <begin position="11"/>
        <end position="20"/>
    </location>
</feature>
<feature type="compositionally biased region" description="Basic and acidic residues" evidence="3">
    <location>
        <begin position="1"/>
        <end position="10"/>
    </location>
</feature>
<dbReference type="GO" id="GO:0003730">
    <property type="term" value="F:mRNA 3'-UTR binding"/>
    <property type="evidence" value="ECO:0007669"/>
    <property type="project" value="TreeGrafter"/>
</dbReference>
<dbReference type="GO" id="GO:0071013">
    <property type="term" value="C:catalytic step 2 spliceosome"/>
    <property type="evidence" value="ECO:0007669"/>
    <property type="project" value="TreeGrafter"/>
</dbReference>
<protein>
    <submittedName>
        <fullName evidence="6">RRM domain-containing protein</fullName>
    </submittedName>
</protein>
<dbReference type="Gene3D" id="3.30.70.330">
    <property type="match status" value="2"/>
</dbReference>
<evidence type="ECO:0000313" key="6">
    <source>
        <dbReference type="WBParaSite" id="jg5822"/>
    </source>
</evidence>
<feature type="compositionally biased region" description="Gly residues" evidence="3">
    <location>
        <begin position="315"/>
        <end position="331"/>
    </location>
</feature>
<evidence type="ECO:0000256" key="3">
    <source>
        <dbReference type="SAM" id="MobiDB-lite"/>
    </source>
</evidence>
<feature type="compositionally biased region" description="Low complexity" evidence="3">
    <location>
        <begin position="255"/>
        <end position="276"/>
    </location>
</feature>
<feature type="domain" description="RRM" evidence="4">
    <location>
        <begin position="90"/>
        <end position="175"/>
    </location>
</feature>
<evidence type="ECO:0000256" key="2">
    <source>
        <dbReference type="PROSITE-ProRule" id="PRU00176"/>
    </source>
</evidence>
<dbReference type="SUPFAM" id="SSF54928">
    <property type="entry name" value="RNA-binding domain, RBD"/>
    <property type="match status" value="2"/>
</dbReference>
<feature type="compositionally biased region" description="Gly residues" evidence="3">
    <location>
        <begin position="185"/>
        <end position="210"/>
    </location>
</feature>
<evidence type="ECO:0000313" key="5">
    <source>
        <dbReference type="Proteomes" id="UP000887574"/>
    </source>
</evidence>
<dbReference type="Pfam" id="PF00076">
    <property type="entry name" value="RRM_1"/>
    <property type="match status" value="2"/>
</dbReference>
<dbReference type="SMART" id="SM00360">
    <property type="entry name" value="RRM"/>
    <property type="match status" value="2"/>
</dbReference>
<feature type="domain" description="RRM" evidence="4">
    <location>
        <begin position="16"/>
        <end position="104"/>
    </location>
</feature>
<dbReference type="InterPro" id="IPR035979">
    <property type="entry name" value="RBD_domain_sf"/>
</dbReference>
<name>A0A915EIU9_9BILA</name>
<feature type="region of interest" description="Disordered" evidence="3">
    <location>
        <begin position="178"/>
        <end position="226"/>
    </location>
</feature>
<feature type="compositionally biased region" description="Low complexity" evidence="3">
    <location>
        <begin position="288"/>
        <end position="314"/>
    </location>
</feature>
<dbReference type="PANTHER" id="PTHR48026:SF14">
    <property type="entry name" value="HETEROGENEOUS NUCLEAR RIBONUCLEOPROTEIN A1"/>
    <property type="match status" value="1"/>
</dbReference>
<dbReference type="Proteomes" id="UP000887574">
    <property type="component" value="Unplaced"/>
</dbReference>
<keyword evidence="1 2" id="KW-0694">RNA-binding</keyword>
<sequence length="331" mass="34164">MVEVKQDENNGKNGESNAPVGNSGGHSGGGGSKTLEPEQFRKLFIGELLDCVVMRDGQTKKSRGFGFVSFSSKEEVDRAMEARPTKLMERQLTLRELCPETSPAIREDHTEEAFNNYFSGFGKVVKVEVITDKATEKPRGFAFVTFDDHDPVDKCVLQKSHMISNYRCDVKKALSKDDIQRSGPWSGGRGGGGGGYGGGRDGGYGGGNQSWGGPPPEPGLLDRNNNGELPVEAMAVATEAEVATVVERHLQLVDGSPAAAGPPQGQWAQGGAAPAAGGWGAGGGGGAWSSDASAGGWGAAAPAAPVAGQWAAPAAGGGQWPAGGAPGPQRF</sequence>
<feature type="compositionally biased region" description="Gly residues" evidence="3">
    <location>
        <begin position="277"/>
        <end position="287"/>
    </location>
</feature>
<dbReference type="WBParaSite" id="jg5822">
    <property type="protein sequence ID" value="jg5822"/>
    <property type="gene ID" value="jg5822"/>
</dbReference>
<dbReference type="PANTHER" id="PTHR48026">
    <property type="entry name" value="HOMOLOGOUS TO DROSOPHILA SQD (SQUID) PROTEIN"/>
    <property type="match status" value="1"/>
</dbReference>
<dbReference type="GO" id="GO:0000398">
    <property type="term" value="P:mRNA splicing, via spliceosome"/>
    <property type="evidence" value="ECO:0007669"/>
    <property type="project" value="TreeGrafter"/>
</dbReference>
<dbReference type="PROSITE" id="PS50102">
    <property type="entry name" value="RRM"/>
    <property type="match status" value="2"/>
</dbReference>
<reference evidence="6" key="1">
    <citation type="submission" date="2022-11" db="UniProtKB">
        <authorList>
            <consortium name="WormBaseParasite"/>
        </authorList>
    </citation>
    <scope>IDENTIFICATION</scope>
</reference>
<keyword evidence="5" id="KW-1185">Reference proteome</keyword>
<proteinExistence type="predicted"/>
<evidence type="ECO:0000256" key="1">
    <source>
        <dbReference type="ARBA" id="ARBA00022884"/>
    </source>
</evidence>
<feature type="region of interest" description="Disordered" evidence="3">
    <location>
        <begin position="255"/>
        <end position="331"/>
    </location>
</feature>
<dbReference type="InterPro" id="IPR012677">
    <property type="entry name" value="Nucleotide-bd_a/b_plait_sf"/>
</dbReference>
<dbReference type="AlphaFoldDB" id="A0A915EIU9"/>
<dbReference type="InterPro" id="IPR000504">
    <property type="entry name" value="RRM_dom"/>
</dbReference>
<evidence type="ECO:0000259" key="4">
    <source>
        <dbReference type="PROSITE" id="PS50102"/>
    </source>
</evidence>
<organism evidence="5 6">
    <name type="scientific">Ditylenchus dipsaci</name>
    <dbReference type="NCBI Taxonomy" id="166011"/>
    <lineage>
        <taxon>Eukaryota</taxon>
        <taxon>Metazoa</taxon>
        <taxon>Ecdysozoa</taxon>
        <taxon>Nematoda</taxon>
        <taxon>Chromadorea</taxon>
        <taxon>Rhabditida</taxon>
        <taxon>Tylenchina</taxon>
        <taxon>Tylenchomorpha</taxon>
        <taxon>Sphaerularioidea</taxon>
        <taxon>Anguinidae</taxon>
        <taxon>Anguininae</taxon>
        <taxon>Ditylenchus</taxon>
    </lineage>
</organism>
<feature type="region of interest" description="Disordered" evidence="3">
    <location>
        <begin position="1"/>
        <end position="35"/>
    </location>
</feature>
<accession>A0A915EIU9</accession>